<evidence type="ECO:0000313" key="7">
    <source>
        <dbReference type="EMBL" id="QHT97496.1"/>
    </source>
</evidence>
<dbReference type="PROSITE" id="PS51275">
    <property type="entry name" value="PEPTIDASE_C26_GGH"/>
    <property type="match status" value="1"/>
</dbReference>
<evidence type="ECO:0000256" key="4">
    <source>
        <dbReference type="ARBA" id="ARBA00022525"/>
    </source>
</evidence>
<dbReference type="GO" id="GO:0046900">
    <property type="term" value="P:tetrahydrofolylpolyglutamate metabolic process"/>
    <property type="evidence" value="ECO:0007669"/>
    <property type="project" value="TreeGrafter"/>
</dbReference>
<evidence type="ECO:0000256" key="5">
    <source>
        <dbReference type="ARBA" id="ARBA00022729"/>
    </source>
</evidence>
<dbReference type="SUPFAM" id="SSF52317">
    <property type="entry name" value="Class I glutamine amidotransferase-like"/>
    <property type="match status" value="1"/>
</dbReference>
<dbReference type="GO" id="GO:0034722">
    <property type="term" value="F:gamma-glutamyl-peptidase activity"/>
    <property type="evidence" value="ECO:0007669"/>
    <property type="project" value="UniProtKB-EC"/>
</dbReference>
<dbReference type="PROSITE" id="PS51273">
    <property type="entry name" value="GATASE_TYPE_1"/>
    <property type="match status" value="1"/>
</dbReference>
<sequence>MYNPTIGILTVPVSKTFKNNEINSYLPNSYVKWIEMSGARVVPILFSWDNNKIQDTLNQVNGVVFPGGSVDRVKNKDFMKYIASFKLIFNYAKAQKHFPLWATCLGFEFLCLMLLDSPSMIHDTYVNDHHIQMVKARHQSLQLKILDNKEFLTKFNSSNIITKNDLDFLKNKKSIYMNHGLGFKLRENSNLIIDWLLNDIDVLSTNFDKNNEEYISTIKYKNYPFYGVQWHPEKTIFEWLDEKIIHTKPAIMLSKKMSEIFVNECSKNKNRLINEHLLIYYYNLYSRIDVLDIIDPKHNTKKNKSLFEQSYYF</sequence>
<keyword evidence="4" id="KW-0964">Secreted</keyword>
<dbReference type="GO" id="GO:0005773">
    <property type="term" value="C:vacuole"/>
    <property type="evidence" value="ECO:0007669"/>
    <property type="project" value="TreeGrafter"/>
</dbReference>
<keyword evidence="5" id="KW-0732">Signal</keyword>
<proteinExistence type="inferred from homology"/>
<evidence type="ECO:0000256" key="6">
    <source>
        <dbReference type="ARBA" id="ARBA00022801"/>
    </source>
</evidence>
<dbReference type="GO" id="GO:0005576">
    <property type="term" value="C:extracellular region"/>
    <property type="evidence" value="ECO:0007669"/>
    <property type="project" value="UniProtKB-SubCell"/>
</dbReference>
<dbReference type="Pfam" id="PF07722">
    <property type="entry name" value="Peptidase_C26"/>
    <property type="match status" value="1"/>
</dbReference>
<comment type="subcellular location">
    <subcellularLocation>
        <location evidence="1">Secreted</location>
        <location evidence="1">Extracellular space</location>
    </subcellularLocation>
</comment>
<keyword evidence="6" id="KW-0378">Hydrolase</keyword>
<evidence type="ECO:0000256" key="2">
    <source>
        <dbReference type="ARBA" id="ARBA00011083"/>
    </source>
</evidence>
<comment type="similarity">
    <text evidence="2">Belongs to the peptidase C26 family.</text>
</comment>
<evidence type="ECO:0000256" key="1">
    <source>
        <dbReference type="ARBA" id="ARBA00004239"/>
    </source>
</evidence>
<evidence type="ECO:0000256" key="3">
    <source>
        <dbReference type="ARBA" id="ARBA00012886"/>
    </source>
</evidence>
<dbReference type="PANTHER" id="PTHR11315:SF0">
    <property type="entry name" value="FOLATE GAMMA-GLUTAMYL HYDROLASE"/>
    <property type="match status" value="1"/>
</dbReference>
<reference evidence="7" key="1">
    <citation type="journal article" date="2020" name="Nature">
        <title>Giant virus diversity and host interactions through global metagenomics.</title>
        <authorList>
            <person name="Schulz F."/>
            <person name="Roux S."/>
            <person name="Paez-Espino D."/>
            <person name="Jungbluth S."/>
            <person name="Walsh D.A."/>
            <person name="Denef V.J."/>
            <person name="McMahon K.D."/>
            <person name="Konstantinidis K.T."/>
            <person name="Eloe-Fadrosh E.A."/>
            <person name="Kyrpides N.C."/>
            <person name="Woyke T."/>
        </authorList>
    </citation>
    <scope>NUCLEOTIDE SEQUENCE</scope>
    <source>
        <strain evidence="7">GVMAG-M-3300025138-11</strain>
    </source>
</reference>
<dbReference type="EMBL" id="MN740278">
    <property type="protein sequence ID" value="QHT97496.1"/>
    <property type="molecule type" value="Genomic_DNA"/>
</dbReference>
<name>A0A6C0IYH0_9ZZZZ</name>
<dbReference type="AlphaFoldDB" id="A0A6C0IYH0"/>
<dbReference type="InterPro" id="IPR011697">
    <property type="entry name" value="Peptidase_C26"/>
</dbReference>
<dbReference type="Gene3D" id="3.40.50.880">
    <property type="match status" value="1"/>
</dbReference>
<dbReference type="InterPro" id="IPR029062">
    <property type="entry name" value="Class_I_gatase-like"/>
</dbReference>
<dbReference type="EC" id="3.4.19.9" evidence="3"/>
<organism evidence="7">
    <name type="scientific">viral metagenome</name>
    <dbReference type="NCBI Taxonomy" id="1070528"/>
    <lineage>
        <taxon>unclassified sequences</taxon>
        <taxon>metagenomes</taxon>
        <taxon>organismal metagenomes</taxon>
    </lineage>
</organism>
<dbReference type="PANTHER" id="PTHR11315">
    <property type="entry name" value="PROTEASE FAMILY C26 GAMMA-GLUTAMYL HYDROLASE"/>
    <property type="match status" value="1"/>
</dbReference>
<accession>A0A6C0IYH0</accession>
<protein>
    <recommendedName>
        <fullName evidence="3">folate gamma-glutamyl hydrolase</fullName>
        <ecNumber evidence="3">3.4.19.9</ecNumber>
    </recommendedName>
</protein>
<dbReference type="InterPro" id="IPR015527">
    <property type="entry name" value="Pept_C26_g-glut_hydrolase"/>
</dbReference>